<feature type="compositionally biased region" description="Basic residues" evidence="1">
    <location>
        <begin position="95"/>
        <end position="110"/>
    </location>
</feature>
<keyword evidence="3" id="KW-1185">Reference proteome</keyword>
<feature type="compositionally biased region" description="Basic and acidic residues" evidence="1">
    <location>
        <begin position="67"/>
        <end position="80"/>
    </location>
</feature>
<organism evidence="2">
    <name type="scientific">Oryza meridionalis</name>
    <dbReference type="NCBI Taxonomy" id="40149"/>
    <lineage>
        <taxon>Eukaryota</taxon>
        <taxon>Viridiplantae</taxon>
        <taxon>Streptophyta</taxon>
        <taxon>Embryophyta</taxon>
        <taxon>Tracheophyta</taxon>
        <taxon>Spermatophyta</taxon>
        <taxon>Magnoliopsida</taxon>
        <taxon>Liliopsida</taxon>
        <taxon>Poales</taxon>
        <taxon>Poaceae</taxon>
        <taxon>BOP clade</taxon>
        <taxon>Oryzoideae</taxon>
        <taxon>Oryzeae</taxon>
        <taxon>Oryzinae</taxon>
        <taxon>Oryza</taxon>
    </lineage>
</organism>
<proteinExistence type="predicted"/>
<feature type="region of interest" description="Disordered" evidence="1">
    <location>
        <begin position="67"/>
        <end position="111"/>
    </location>
</feature>
<dbReference type="Proteomes" id="UP000008021">
    <property type="component" value="Chromosome 1"/>
</dbReference>
<evidence type="ECO:0000313" key="3">
    <source>
        <dbReference type="Proteomes" id="UP000008021"/>
    </source>
</evidence>
<reference evidence="2" key="1">
    <citation type="submission" date="2015-04" db="UniProtKB">
        <authorList>
            <consortium name="EnsemblPlants"/>
        </authorList>
    </citation>
    <scope>IDENTIFICATION</scope>
</reference>
<dbReference type="HOGENOM" id="CLU_131184_0_0_1"/>
<name>A0A0E0BZC5_9ORYZ</name>
<sequence>MDISQATKEPLPSHGQHQLFGRDYNTSIRHRCQTSLHPNNPRGLGLAECQGKKAFEPKGPSIVIDVKELPQSDAPKEDTTRNTVAARPKPEQGKRRQRRRRHRTGQRHGKAFASVCTLPTQAPHIDGHTIVHDVSQAVNPRHNLPSPTLLCCTDQNRPRRPRDRSSKLG</sequence>
<evidence type="ECO:0000313" key="2">
    <source>
        <dbReference type="EnsemblPlants" id="OMERI01G07990.3"/>
    </source>
</evidence>
<protein>
    <submittedName>
        <fullName evidence="2">Uncharacterized protein</fullName>
    </submittedName>
</protein>
<accession>A0A0E0BZC5</accession>
<reference evidence="2" key="2">
    <citation type="submission" date="2018-05" db="EMBL/GenBank/DDBJ databases">
        <title>OmerRS3 (Oryza meridionalis Reference Sequence Version 3).</title>
        <authorList>
            <person name="Zhang J."/>
            <person name="Kudrna D."/>
            <person name="Lee S."/>
            <person name="Talag J."/>
            <person name="Welchert J."/>
            <person name="Wing R.A."/>
        </authorList>
    </citation>
    <scope>NUCLEOTIDE SEQUENCE [LARGE SCALE GENOMIC DNA]</scope>
    <source>
        <strain evidence="2">cv. OR44</strain>
    </source>
</reference>
<dbReference type="EnsemblPlants" id="OMERI01G07990.3">
    <property type="protein sequence ID" value="OMERI01G07990.3"/>
    <property type="gene ID" value="OMERI01G07990"/>
</dbReference>
<dbReference type="AlphaFoldDB" id="A0A0E0BZC5"/>
<dbReference type="Gramene" id="OMERI01G07990.3">
    <property type="protein sequence ID" value="OMERI01G07990.3"/>
    <property type="gene ID" value="OMERI01G07990"/>
</dbReference>
<evidence type="ECO:0000256" key="1">
    <source>
        <dbReference type="SAM" id="MobiDB-lite"/>
    </source>
</evidence>
<feature type="region of interest" description="Disordered" evidence="1">
    <location>
        <begin position="139"/>
        <end position="169"/>
    </location>
</feature>